<sequence length="226" mass="24959">MDPQTRQLAAVSPPATGATLAHLVSYLNARGDDMPVDEALAMAIDAWLAADQRRLAGGAVIGYQWKCLFLPDGTHVRMRCKALTYYAVVEGDALLYEGRSVSPRGMTLAIAGEGRNAWSALMVRRPGDANWQYASVLRARIERTMRPPQVLVPPLIHAQWRAQPQPQAITQADSLATAARCMSDALRSAMAVVDHMNAQAAQQQDERRRGRCRRESDRHPDDIAFE</sequence>
<organism evidence="2 3">
    <name type="scientific">Massilia aquatica</name>
    <dbReference type="NCBI Taxonomy" id="2609000"/>
    <lineage>
        <taxon>Bacteria</taxon>
        <taxon>Pseudomonadati</taxon>
        <taxon>Pseudomonadota</taxon>
        <taxon>Betaproteobacteria</taxon>
        <taxon>Burkholderiales</taxon>
        <taxon>Oxalobacteraceae</taxon>
        <taxon>Telluria group</taxon>
        <taxon>Massilia</taxon>
    </lineage>
</organism>
<feature type="region of interest" description="Disordered" evidence="1">
    <location>
        <begin position="198"/>
        <end position="226"/>
    </location>
</feature>
<evidence type="ECO:0000256" key="1">
    <source>
        <dbReference type="SAM" id="MobiDB-lite"/>
    </source>
</evidence>
<evidence type="ECO:0000313" key="3">
    <source>
        <dbReference type="Proteomes" id="UP000819052"/>
    </source>
</evidence>
<keyword evidence="3" id="KW-1185">Reference proteome</keyword>
<name>A0ABX0MCL9_9BURK</name>
<comment type="caution">
    <text evidence="2">The sequence shown here is derived from an EMBL/GenBank/DDBJ whole genome shotgun (WGS) entry which is preliminary data.</text>
</comment>
<proteinExistence type="predicted"/>
<gene>
    <name evidence="2" type="ORF">F1609_30335</name>
</gene>
<accession>A0ABX0MCL9</accession>
<feature type="compositionally biased region" description="Basic and acidic residues" evidence="1">
    <location>
        <begin position="204"/>
        <end position="226"/>
    </location>
</feature>
<dbReference type="RefSeq" id="WP_167081079.1">
    <property type="nucleotide sequence ID" value="NZ_VVIW01000032.1"/>
</dbReference>
<evidence type="ECO:0000313" key="2">
    <source>
        <dbReference type="EMBL" id="NHZ44423.1"/>
    </source>
</evidence>
<dbReference type="EMBL" id="VVIW01000032">
    <property type="protein sequence ID" value="NHZ44423.1"/>
    <property type="molecule type" value="Genomic_DNA"/>
</dbReference>
<reference evidence="2 3" key="1">
    <citation type="submission" date="2019-09" db="EMBL/GenBank/DDBJ databases">
        <title>Taxonomy of Antarctic Massilia spp.: description of Massilia rubra sp. nov., Massilia aquatica sp. nov., Massilia mucilaginosa sp. nov., Massilia frigida sp. nov. isolated from streams, lakes and regoliths.</title>
        <authorList>
            <person name="Holochova P."/>
            <person name="Sedlacek I."/>
            <person name="Kralova S."/>
            <person name="Maslanova I."/>
            <person name="Busse H.-J."/>
            <person name="Stankova E."/>
            <person name="Vrbovska V."/>
            <person name="Kovarovic V."/>
            <person name="Bartak M."/>
            <person name="Svec P."/>
            <person name="Pantucek R."/>
        </authorList>
    </citation>
    <scope>NUCLEOTIDE SEQUENCE [LARGE SCALE GENOMIC DNA]</scope>
    <source>
        <strain evidence="2 3">CCM 8693</strain>
    </source>
</reference>
<dbReference type="Proteomes" id="UP000819052">
    <property type="component" value="Unassembled WGS sequence"/>
</dbReference>
<protein>
    <submittedName>
        <fullName evidence="2">Uncharacterized protein</fullName>
    </submittedName>
</protein>